<keyword evidence="2" id="KW-1185">Reference proteome</keyword>
<protein>
    <submittedName>
        <fullName evidence="1">Uncharacterized protein</fullName>
    </submittedName>
</protein>
<reference evidence="1" key="1">
    <citation type="submission" date="2022-10" db="EMBL/GenBank/DDBJ databases">
        <title>Culturing micro-colonial fungi from biological soil crusts in the Mojave desert and describing Neophaeococcomyces mojavensis, and introducing the new genera and species Taxawa tesnikishii.</title>
        <authorList>
            <person name="Kurbessoian T."/>
            <person name="Stajich J.E."/>
        </authorList>
    </citation>
    <scope>NUCLEOTIDE SEQUENCE</scope>
    <source>
        <strain evidence="1">JES_112</strain>
    </source>
</reference>
<gene>
    <name evidence="1" type="ORF">H2198_001993</name>
</gene>
<proteinExistence type="predicted"/>
<accession>A0ACC3AG47</accession>
<evidence type="ECO:0000313" key="1">
    <source>
        <dbReference type="EMBL" id="KAJ9661425.1"/>
    </source>
</evidence>
<sequence length="164" mass="17936">MVTTHTLNLFVGAFTLLNITRTQNGNPIADVTYGEVPAGTIMYTPTGYMSAVLTATDPSLRPLDLTLPAQSNQTDAEWAKVGEHTLGYSGPFYFNDTVSTDDFHGQIIHGPLIAATLPSFVGSLQHRDFVFTENGNYLNLIGNLGDGVVDSLWWKRLVRNVTFV</sequence>
<dbReference type="EMBL" id="JAPDRQ010000023">
    <property type="protein sequence ID" value="KAJ9661425.1"/>
    <property type="molecule type" value="Genomic_DNA"/>
</dbReference>
<evidence type="ECO:0000313" key="2">
    <source>
        <dbReference type="Proteomes" id="UP001172386"/>
    </source>
</evidence>
<dbReference type="Proteomes" id="UP001172386">
    <property type="component" value="Unassembled WGS sequence"/>
</dbReference>
<name>A0ACC3AG47_9EURO</name>
<organism evidence="1 2">
    <name type="scientific">Neophaeococcomyces mojaviensis</name>
    <dbReference type="NCBI Taxonomy" id="3383035"/>
    <lineage>
        <taxon>Eukaryota</taxon>
        <taxon>Fungi</taxon>
        <taxon>Dikarya</taxon>
        <taxon>Ascomycota</taxon>
        <taxon>Pezizomycotina</taxon>
        <taxon>Eurotiomycetes</taxon>
        <taxon>Chaetothyriomycetidae</taxon>
        <taxon>Chaetothyriales</taxon>
        <taxon>Chaetothyriales incertae sedis</taxon>
        <taxon>Neophaeococcomyces</taxon>
    </lineage>
</organism>
<comment type="caution">
    <text evidence="1">The sequence shown here is derived from an EMBL/GenBank/DDBJ whole genome shotgun (WGS) entry which is preliminary data.</text>
</comment>